<dbReference type="InterPro" id="IPR036396">
    <property type="entry name" value="Cyt_P450_sf"/>
</dbReference>
<dbReference type="GO" id="GO:0020037">
    <property type="term" value="F:heme binding"/>
    <property type="evidence" value="ECO:0007669"/>
    <property type="project" value="InterPro"/>
</dbReference>
<dbReference type="EMBL" id="AP019304">
    <property type="protein sequence ID" value="BBH08860.1"/>
    <property type="molecule type" value="Genomic_DNA"/>
</dbReference>
<dbReference type="GO" id="GO:0004497">
    <property type="term" value="F:monooxygenase activity"/>
    <property type="evidence" value="ECO:0007669"/>
    <property type="project" value="UniProtKB-KW"/>
</dbReference>
<keyword evidence="5" id="KW-0479">Metal-binding</keyword>
<organism evidence="11">
    <name type="scientific">Prunus dulcis</name>
    <name type="common">Almond</name>
    <name type="synonym">Amygdalus dulcis</name>
    <dbReference type="NCBI Taxonomy" id="3755"/>
    <lineage>
        <taxon>Eukaryota</taxon>
        <taxon>Viridiplantae</taxon>
        <taxon>Streptophyta</taxon>
        <taxon>Embryophyta</taxon>
        <taxon>Tracheophyta</taxon>
        <taxon>Spermatophyta</taxon>
        <taxon>Magnoliopsida</taxon>
        <taxon>eudicotyledons</taxon>
        <taxon>Gunneridae</taxon>
        <taxon>Pentapetalae</taxon>
        <taxon>rosids</taxon>
        <taxon>fabids</taxon>
        <taxon>Rosales</taxon>
        <taxon>Rosaceae</taxon>
        <taxon>Amygdaloideae</taxon>
        <taxon>Amygdaleae</taxon>
        <taxon>Prunus</taxon>
    </lineage>
</organism>
<keyword evidence="3" id="KW-0349">Heme</keyword>
<dbReference type="GO" id="GO:0005506">
    <property type="term" value="F:iron ion binding"/>
    <property type="evidence" value="ECO:0007669"/>
    <property type="project" value="InterPro"/>
</dbReference>
<dbReference type="GO" id="GO:0016020">
    <property type="term" value="C:membrane"/>
    <property type="evidence" value="ECO:0007669"/>
    <property type="project" value="UniProtKB-SubCell"/>
</dbReference>
<keyword evidence="9" id="KW-0503">Monooxygenase</keyword>
<dbReference type="Gene3D" id="1.10.630.10">
    <property type="entry name" value="Cytochrome P450"/>
    <property type="match status" value="1"/>
</dbReference>
<keyword evidence="10" id="KW-0472">Membrane</keyword>
<evidence type="ECO:0000256" key="1">
    <source>
        <dbReference type="ARBA" id="ARBA00004167"/>
    </source>
</evidence>
<dbReference type="SUPFAM" id="SSF48264">
    <property type="entry name" value="Cytochrome P450"/>
    <property type="match status" value="1"/>
</dbReference>
<evidence type="ECO:0000256" key="5">
    <source>
        <dbReference type="ARBA" id="ARBA00022723"/>
    </source>
</evidence>
<keyword evidence="4" id="KW-0812">Transmembrane</keyword>
<evidence type="ECO:0000256" key="3">
    <source>
        <dbReference type="ARBA" id="ARBA00022617"/>
    </source>
</evidence>
<sequence>MGRLLSSEVTSRIAFGNSYIEGKNIFEMLTKLGFIIYKIFLTIRVPVIRKKEEKAMARGEGRFGSDYLGLLVEAQHDDNDNQRISADKVVDDCKTFYMSGQETTTTLLSWTVFLLAVHTDWQEEARKEVIQLFGKETPHSDGIAKLKIMSMIINESLWLYPPLVSIIRKVEREVRLGKLTLPPNLDLVISTIAIHHDPEIWGEDVHLSNQRDFWKGLLKQLTTT</sequence>
<name>A0A4Y1RWW8_PRUDU</name>
<keyword evidence="6" id="KW-1133">Transmembrane helix</keyword>
<evidence type="ECO:0000256" key="6">
    <source>
        <dbReference type="ARBA" id="ARBA00022989"/>
    </source>
</evidence>
<evidence type="ECO:0000256" key="8">
    <source>
        <dbReference type="ARBA" id="ARBA00023004"/>
    </source>
</evidence>
<dbReference type="PANTHER" id="PTHR24282">
    <property type="entry name" value="CYTOCHROME P450 FAMILY MEMBER"/>
    <property type="match status" value="1"/>
</dbReference>
<evidence type="ECO:0000256" key="9">
    <source>
        <dbReference type="ARBA" id="ARBA00023033"/>
    </source>
</evidence>
<comment type="subcellular location">
    <subcellularLocation>
        <location evidence="1">Membrane</location>
        <topology evidence="1">Single-pass membrane protein</topology>
    </subcellularLocation>
</comment>
<protein>
    <submittedName>
        <fullName evidence="11">Cytochrome P450 superfamily protein</fullName>
    </submittedName>
</protein>
<evidence type="ECO:0000256" key="4">
    <source>
        <dbReference type="ARBA" id="ARBA00022692"/>
    </source>
</evidence>
<dbReference type="InterPro" id="IPR050665">
    <property type="entry name" value="Cytochrome_P450_Monooxygen"/>
</dbReference>
<dbReference type="PANTHER" id="PTHR24282:SF20">
    <property type="entry name" value="CYTOCHROME P450 CYP749A22-LIKE"/>
    <property type="match status" value="1"/>
</dbReference>
<dbReference type="PRINTS" id="PR00385">
    <property type="entry name" value="P450"/>
</dbReference>
<dbReference type="InterPro" id="IPR001128">
    <property type="entry name" value="Cyt_P450"/>
</dbReference>
<accession>A0A4Y1RWW8</accession>
<evidence type="ECO:0000256" key="10">
    <source>
        <dbReference type="ARBA" id="ARBA00023136"/>
    </source>
</evidence>
<keyword evidence="7" id="KW-0560">Oxidoreductase</keyword>
<evidence type="ECO:0000256" key="2">
    <source>
        <dbReference type="ARBA" id="ARBA00010617"/>
    </source>
</evidence>
<reference evidence="11" key="1">
    <citation type="journal article" date="2019" name="Science">
        <title>Mutation of a bHLH transcription factor allowed almond domestication.</title>
        <authorList>
            <person name="Sanchez-Perez R."/>
            <person name="Pavan S."/>
            <person name="Mazzeo R."/>
            <person name="Moldovan C."/>
            <person name="Aiese Cigliano R."/>
            <person name="Del Cueto J."/>
            <person name="Ricciardi F."/>
            <person name="Lotti C."/>
            <person name="Ricciardi L."/>
            <person name="Dicenta F."/>
            <person name="Lopez-Marques R.L."/>
            <person name="Lindberg Moller B."/>
        </authorList>
    </citation>
    <scope>NUCLEOTIDE SEQUENCE</scope>
</reference>
<evidence type="ECO:0000256" key="7">
    <source>
        <dbReference type="ARBA" id="ARBA00023002"/>
    </source>
</evidence>
<dbReference type="GO" id="GO:0016705">
    <property type="term" value="F:oxidoreductase activity, acting on paired donors, with incorporation or reduction of molecular oxygen"/>
    <property type="evidence" value="ECO:0007669"/>
    <property type="project" value="InterPro"/>
</dbReference>
<evidence type="ECO:0000313" key="11">
    <source>
        <dbReference type="EMBL" id="BBH08860.1"/>
    </source>
</evidence>
<dbReference type="Pfam" id="PF00067">
    <property type="entry name" value="p450"/>
    <property type="match status" value="1"/>
</dbReference>
<gene>
    <name evidence="11" type="ORF">Prudu_021189</name>
</gene>
<keyword evidence="8" id="KW-0408">Iron</keyword>
<proteinExistence type="inferred from homology"/>
<comment type="similarity">
    <text evidence="2">Belongs to the cytochrome P450 family.</text>
</comment>
<dbReference type="AlphaFoldDB" id="A0A4Y1RWW8"/>